<dbReference type="Gene3D" id="3.30.460.10">
    <property type="entry name" value="Beta Polymerase, domain 2"/>
    <property type="match status" value="1"/>
</dbReference>
<evidence type="ECO:0000313" key="2">
    <source>
        <dbReference type="EMBL" id="PKW18678.1"/>
    </source>
</evidence>
<organism evidence="2 3">
    <name type="scientific">Saccharopolyspora spinosa</name>
    <dbReference type="NCBI Taxonomy" id="60894"/>
    <lineage>
        <taxon>Bacteria</taxon>
        <taxon>Bacillati</taxon>
        <taxon>Actinomycetota</taxon>
        <taxon>Actinomycetes</taxon>
        <taxon>Pseudonocardiales</taxon>
        <taxon>Pseudonocardiaceae</taxon>
        <taxon>Saccharopolyspora</taxon>
    </lineage>
</organism>
<dbReference type="STRING" id="994479.GCA_000194155_05256"/>
<dbReference type="InterPro" id="IPR002934">
    <property type="entry name" value="Polymerase_NTP_transf_dom"/>
</dbReference>
<dbReference type="InterPro" id="IPR043519">
    <property type="entry name" value="NT_sf"/>
</dbReference>
<comment type="caution">
    <text evidence="2">The sequence shown here is derived from an EMBL/GenBank/DDBJ whole genome shotgun (WGS) entry which is preliminary data.</text>
</comment>
<evidence type="ECO:0000259" key="1">
    <source>
        <dbReference type="Pfam" id="PF01909"/>
    </source>
</evidence>
<dbReference type="OrthoDB" id="43980at2"/>
<keyword evidence="3" id="KW-1185">Reference proteome</keyword>
<dbReference type="EMBL" id="PJNB01000001">
    <property type="protein sequence ID" value="PKW18678.1"/>
    <property type="molecule type" value="Genomic_DNA"/>
</dbReference>
<dbReference type="SUPFAM" id="SSF81301">
    <property type="entry name" value="Nucleotidyltransferase"/>
    <property type="match status" value="1"/>
</dbReference>
<accession>A0A2N3Y722</accession>
<evidence type="ECO:0000313" key="3">
    <source>
        <dbReference type="Proteomes" id="UP000233786"/>
    </source>
</evidence>
<dbReference type="Proteomes" id="UP000233786">
    <property type="component" value="Unassembled WGS sequence"/>
</dbReference>
<proteinExistence type="predicted"/>
<dbReference type="GO" id="GO:0016779">
    <property type="term" value="F:nucleotidyltransferase activity"/>
    <property type="evidence" value="ECO:0007669"/>
    <property type="project" value="InterPro"/>
</dbReference>
<sequence length="240" mass="26394">MDPVCTAREFVAARFPEALAAFLGGSAGTALRTPTSDLDVVVVLDGPPAPFRETLDHEGWLVEVFAHTRESFAAFVEREIAARRSPLLHMCGHGEVLLDRDGTGQRMGDDSRARLRAGPAPLSVEELENHRYLISDLLDDLTGCQDPDELVFIANRLLTAVAELVLLLRCRWLGNGKWLLRRLRETELETCESLVSGYRHLVTRGDATTFCHVAETVINRAGGRLMQGYRRGGSTAPNGS</sequence>
<name>A0A2N3Y722_SACSN</name>
<dbReference type="CDD" id="cd05403">
    <property type="entry name" value="NT_KNTase_like"/>
    <property type="match status" value="1"/>
</dbReference>
<dbReference type="AlphaFoldDB" id="A0A2N3Y722"/>
<dbReference type="Pfam" id="PF01909">
    <property type="entry name" value="NTP_transf_2"/>
    <property type="match status" value="1"/>
</dbReference>
<feature type="domain" description="Polymerase nucleotidyl transferase" evidence="1">
    <location>
        <begin position="5"/>
        <end position="63"/>
    </location>
</feature>
<protein>
    <submittedName>
        <fullName evidence="2">Nucleotidyltransferase-like protein</fullName>
    </submittedName>
</protein>
<gene>
    <name evidence="2" type="ORF">A8926_6794</name>
</gene>
<reference evidence="2" key="1">
    <citation type="submission" date="2017-12" db="EMBL/GenBank/DDBJ databases">
        <title>Sequencing the genomes of 1000 Actinobacteria strains.</title>
        <authorList>
            <person name="Klenk H.-P."/>
        </authorList>
    </citation>
    <scope>NUCLEOTIDE SEQUENCE [LARGE SCALE GENOMIC DNA]</scope>
    <source>
        <strain evidence="2">DSM 44228</strain>
    </source>
</reference>